<feature type="transmembrane region" description="Helical" evidence="1">
    <location>
        <begin position="20"/>
        <end position="42"/>
    </location>
</feature>
<sequence length="106" mass="11395">MSGTSELGSRIWVRSVRLNYVFTNSRCCVTLSVLIVLACGVFRIEMAGRGRDDAAIAEALGMLAGVLGGNPNVVGLGAARQLSEFQRNNPPMFKGAYDPDGAQKWF</sequence>
<comment type="caution">
    <text evidence="2">The sequence shown here is derived from an EMBL/GenBank/DDBJ whole genome shotgun (WGS) entry which is preliminary data.</text>
</comment>
<dbReference type="EMBL" id="JAMSHJ010000005">
    <property type="protein sequence ID" value="KAI5409783.1"/>
    <property type="molecule type" value="Genomic_DNA"/>
</dbReference>
<reference evidence="2 3" key="1">
    <citation type="journal article" date="2022" name="Nat. Genet.">
        <title>Improved pea reference genome and pan-genome highlight genomic features and evolutionary characteristics.</title>
        <authorList>
            <person name="Yang T."/>
            <person name="Liu R."/>
            <person name="Luo Y."/>
            <person name="Hu S."/>
            <person name="Wang D."/>
            <person name="Wang C."/>
            <person name="Pandey M.K."/>
            <person name="Ge S."/>
            <person name="Xu Q."/>
            <person name="Li N."/>
            <person name="Li G."/>
            <person name="Huang Y."/>
            <person name="Saxena R.K."/>
            <person name="Ji Y."/>
            <person name="Li M."/>
            <person name="Yan X."/>
            <person name="He Y."/>
            <person name="Liu Y."/>
            <person name="Wang X."/>
            <person name="Xiang C."/>
            <person name="Varshney R.K."/>
            <person name="Ding H."/>
            <person name="Gao S."/>
            <person name="Zong X."/>
        </authorList>
    </citation>
    <scope>NUCLEOTIDE SEQUENCE [LARGE SCALE GENOMIC DNA]</scope>
    <source>
        <strain evidence="2 3">cv. Zhongwan 6</strain>
    </source>
</reference>
<protein>
    <submittedName>
        <fullName evidence="2">Uncharacterized protein</fullName>
    </submittedName>
</protein>
<dbReference type="AlphaFoldDB" id="A0A9D4WVE4"/>
<evidence type="ECO:0000313" key="2">
    <source>
        <dbReference type="EMBL" id="KAI5409783.1"/>
    </source>
</evidence>
<evidence type="ECO:0000256" key="1">
    <source>
        <dbReference type="SAM" id="Phobius"/>
    </source>
</evidence>
<evidence type="ECO:0000313" key="3">
    <source>
        <dbReference type="Proteomes" id="UP001058974"/>
    </source>
</evidence>
<dbReference type="Proteomes" id="UP001058974">
    <property type="component" value="Chromosome 5"/>
</dbReference>
<keyword evidence="1" id="KW-0472">Membrane</keyword>
<name>A0A9D4WVE4_PEA</name>
<keyword evidence="3" id="KW-1185">Reference proteome</keyword>
<gene>
    <name evidence="2" type="ORF">KIW84_055295</name>
</gene>
<keyword evidence="1" id="KW-1133">Transmembrane helix</keyword>
<accession>A0A9D4WVE4</accession>
<keyword evidence="1" id="KW-0812">Transmembrane</keyword>
<proteinExistence type="predicted"/>
<dbReference type="Gramene" id="Psat05G0529500-T1">
    <property type="protein sequence ID" value="KAI5409783.1"/>
    <property type="gene ID" value="KIW84_055295"/>
</dbReference>
<organism evidence="2 3">
    <name type="scientific">Pisum sativum</name>
    <name type="common">Garden pea</name>
    <name type="synonym">Lathyrus oleraceus</name>
    <dbReference type="NCBI Taxonomy" id="3888"/>
    <lineage>
        <taxon>Eukaryota</taxon>
        <taxon>Viridiplantae</taxon>
        <taxon>Streptophyta</taxon>
        <taxon>Embryophyta</taxon>
        <taxon>Tracheophyta</taxon>
        <taxon>Spermatophyta</taxon>
        <taxon>Magnoliopsida</taxon>
        <taxon>eudicotyledons</taxon>
        <taxon>Gunneridae</taxon>
        <taxon>Pentapetalae</taxon>
        <taxon>rosids</taxon>
        <taxon>fabids</taxon>
        <taxon>Fabales</taxon>
        <taxon>Fabaceae</taxon>
        <taxon>Papilionoideae</taxon>
        <taxon>50 kb inversion clade</taxon>
        <taxon>NPAAA clade</taxon>
        <taxon>Hologalegina</taxon>
        <taxon>IRL clade</taxon>
        <taxon>Fabeae</taxon>
        <taxon>Lathyrus</taxon>
    </lineage>
</organism>